<evidence type="ECO:0000313" key="2">
    <source>
        <dbReference type="EMBL" id="NIJ17665.1"/>
    </source>
</evidence>
<dbReference type="EMBL" id="JAASQR010000003">
    <property type="protein sequence ID" value="NIJ17665.1"/>
    <property type="molecule type" value="Genomic_DNA"/>
</dbReference>
<feature type="transmembrane region" description="Helical" evidence="1">
    <location>
        <begin position="269"/>
        <end position="288"/>
    </location>
</feature>
<feature type="transmembrane region" description="Helical" evidence="1">
    <location>
        <begin position="379"/>
        <end position="398"/>
    </location>
</feature>
<comment type="caution">
    <text evidence="2">The sequence shown here is derived from an EMBL/GenBank/DDBJ whole genome shotgun (WGS) entry which is preliminary data.</text>
</comment>
<accession>A0A846MGU9</accession>
<feature type="transmembrane region" description="Helical" evidence="1">
    <location>
        <begin position="116"/>
        <end position="134"/>
    </location>
</feature>
<name>A0A846MGU9_9SPHN</name>
<feature type="transmembrane region" description="Helical" evidence="1">
    <location>
        <begin position="141"/>
        <end position="160"/>
    </location>
</feature>
<dbReference type="AlphaFoldDB" id="A0A846MGU9"/>
<gene>
    <name evidence="2" type="ORF">FHS54_002654</name>
</gene>
<keyword evidence="1" id="KW-1133">Transmembrane helix</keyword>
<sequence length="601" mass="64331">MPDQSHAIPEKNAPKFTPGMRWAMFGWLLCCAVLLWLSRHELASLTFRDPDDSMRLQQVRDWLGGQGFYDVSQHRVFPPQGGPMHWSRIVDAPIAALILMLRPLLGTALAETVACAAIPLLLLGALTAALFAAVRRIAGPAIGLLATGLLLTTPTILVQFGPLRIDHHGWQIVMATIALGGALDYRPARGGAIAAIALAIWLQISSEGLPYAALFAAIFALWQWRDRDQTPRFVAFAMLLGGVALPLLALLRGPAALVQQQCDSLSAAYLWPLAAFAVATPILFRVLPTSASGRFAAAATGAAAAAAVFAFTGGPCLTGDPFKALGPLAYKLWYLHVMEGRPIWEQAISMVGLILLPPLAGLVGSIAAGRAAKDQGERYRWIVITLLLVGSTGVAVMVMRAMSVAHIMAMPGIAWLMLQLFRRAQSHTSAVVRVLGSAAVALLTPTALCALWVGLTPEKKSNEAPPAQAADCRAGQTIAPLRQLPVSTLFAPLDMGPDILIRTGHNVTGTAHHRNAAGITAVVKGFTATPDRARVILARLSSGRGPDYVITCKALNEFEHYARDHRQSLAAALVRGAPPTWLRRVPAPEPLRIYKVMPVRN</sequence>
<feature type="transmembrane region" description="Helical" evidence="1">
    <location>
        <begin position="404"/>
        <end position="422"/>
    </location>
</feature>
<keyword evidence="1" id="KW-0472">Membrane</keyword>
<evidence type="ECO:0008006" key="4">
    <source>
        <dbReference type="Google" id="ProtNLM"/>
    </source>
</evidence>
<keyword evidence="3" id="KW-1185">Reference proteome</keyword>
<feature type="transmembrane region" description="Helical" evidence="1">
    <location>
        <begin position="20"/>
        <end position="38"/>
    </location>
</feature>
<dbReference type="RefSeq" id="WP_341785969.1">
    <property type="nucleotide sequence ID" value="NZ_JAASQR010000003.1"/>
</dbReference>
<feature type="transmembrane region" description="Helical" evidence="1">
    <location>
        <begin position="192"/>
        <end position="221"/>
    </location>
</feature>
<dbReference type="Proteomes" id="UP000576821">
    <property type="component" value="Unassembled WGS sequence"/>
</dbReference>
<proteinExistence type="predicted"/>
<feature type="transmembrane region" description="Helical" evidence="1">
    <location>
        <begin position="434"/>
        <end position="455"/>
    </location>
</feature>
<organism evidence="2 3">
    <name type="scientific">Sphingobium vermicomposti</name>
    <dbReference type="NCBI Taxonomy" id="529005"/>
    <lineage>
        <taxon>Bacteria</taxon>
        <taxon>Pseudomonadati</taxon>
        <taxon>Pseudomonadota</taxon>
        <taxon>Alphaproteobacteria</taxon>
        <taxon>Sphingomonadales</taxon>
        <taxon>Sphingomonadaceae</taxon>
        <taxon>Sphingobium</taxon>
    </lineage>
</organism>
<evidence type="ECO:0000256" key="1">
    <source>
        <dbReference type="SAM" id="Phobius"/>
    </source>
</evidence>
<keyword evidence="1" id="KW-0812">Transmembrane</keyword>
<feature type="transmembrane region" description="Helical" evidence="1">
    <location>
        <begin position="233"/>
        <end position="257"/>
    </location>
</feature>
<protein>
    <recommendedName>
        <fullName evidence="4">AcrB/AcrD/AcrF family protein</fullName>
    </recommendedName>
</protein>
<evidence type="ECO:0000313" key="3">
    <source>
        <dbReference type="Proteomes" id="UP000576821"/>
    </source>
</evidence>
<reference evidence="2 3" key="1">
    <citation type="submission" date="2020-03" db="EMBL/GenBank/DDBJ databases">
        <title>Genomic Encyclopedia of Type Strains, Phase IV (KMG-IV): sequencing the most valuable type-strain genomes for metagenomic binning, comparative biology and taxonomic classification.</title>
        <authorList>
            <person name="Goeker M."/>
        </authorList>
    </citation>
    <scope>NUCLEOTIDE SEQUENCE [LARGE SCALE GENOMIC DNA]</scope>
    <source>
        <strain evidence="2 3">DSM 21299</strain>
    </source>
</reference>
<feature type="transmembrane region" description="Helical" evidence="1">
    <location>
        <begin position="347"/>
        <end position="367"/>
    </location>
</feature>
<feature type="transmembrane region" description="Helical" evidence="1">
    <location>
        <begin position="295"/>
        <end position="313"/>
    </location>
</feature>